<reference evidence="4" key="1">
    <citation type="submission" date="2022-11" db="UniProtKB">
        <authorList>
            <consortium name="WormBaseParasite"/>
        </authorList>
    </citation>
    <scope>IDENTIFICATION</scope>
</reference>
<proteinExistence type="predicted"/>
<evidence type="ECO:0000256" key="1">
    <source>
        <dbReference type="SAM" id="MobiDB-lite"/>
    </source>
</evidence>
<protein>
    <submittedName>
        <fullName evidence="4">Uncharacterized protein</fullName>
    </submittedName>
</protein>
<feature type="region of interest" description="Disordered" evidence="1">
    <location>
        <begin position="99"/>
        <end position="131"/>
    </location>
</feature>
<keyword evidence="2" id="KW-1133">Transmembrane helix</keyword>
<sequence length="289" mass="32879">MLGDLASVNRRISILLYILSGGLLICFLIALLLLLLIICIAHHKYRVRNQREEELKQQKSEIKQQLEVSCVTDEGDVKASPLALPPVDAPLQEVTASSYSAEEKKEITAQSSNPSCEVTAESTSFNTQKKQPKKDVVPLPVSISASPAAPVVPPKVPRRELLLLLLLKETCCGSPASIKRVRRRKGVRFNFLVENKQFTFFFSKKRTTANVIQRFFVRQFTELSLSEGSDRDVEAKCDNVRRLQLILWLQRKQLKTRWTLAAWRMIPKSLRARRRVPKRSGPACQKNMR</sequence>
<name>A0A915DX19_9BILA</name>
<evidence type="ECO:0000313" key="4">
    <source>
        <dbReference type="WBParaSite" id="jg24579"/>
    </source>
</evidence>
<accession>A0A915DX19</accession>
<organism evidence="3 4">
    <name type="scientific">Ditylenchus dipsaci</name>
    <dbReference type="NCBI Taxonomy" id="166011"/>
    <lineage>
        <taxon>Eukaryota</taxon>
        <taxon>Metazoa</taxon>
        <taxon>Ecdysozoa</taxon>
        <taxon>Nematoda</taxon>
        <taxon>Chromadorea</taxon>
        <taxon>Rhabditida</taxon>
        <taxon>Tylenchina</taxon>
        <taxon>Tylenchomorpha</taxon>
        <taxon>Sphaerularioidea</taxon>
        <taxon>Anguinidae</taxon>
        <taxon>Anguininae</taxon>
        <taxon>Ditylenchus</taxon>
    </lineage>
</organism>
<feature type="transmembrane region" description="Helical" evidence="2">
    <location>
        <begin position="12"/>
        <end position="41"/>
    </location>
</feature>
<dbReference type="AlphaFoldDB" id="A0A915DX19"/>
<evidence type="ECO:0000256" key="2">
    <source>
        <dbReference type="SAM" id="Phobius"/>
    </source>
</evidence>
<dbReference type="WBParaSite" id="jg24579">
    <property type="protein sequence ID" value="jg24579"/>
    <property type="gene ID" value="jg24579"/>
</dbReference>
<keyword evidence="2" id="KW-0812">Transmembrane</keyword>
<dbReference type="Proteomes" id="UP000887574">
    <property type="component" value="Unplaced"/>
</dbReference>
<keyword evidence="3" id="KW-1185">Reference proteome</keyword>
<keyword evidence="2" id="KW-0472">Membrane</keyword>
<feature type="compositionally biased region" description="Polar residues" evidence="1">
    <location>
        <begin position="108"/>
        <end position="129"/>
    </location>
</feature>
<evidence type="ECO:0000313" key="3">
    <source>
        <dbReference type="Proteomes" id="UP000887574"/>
    </source>
</evidence>